<sequence>MKTVFAILFLTFIAFTYAKSYEDVKEEIKNEVEREIFEDLEEESDVLDSNVRELNDAKPWRFRRAIRSIRWRKVGPYVPIIVRMAGKK</sequence>
<reference evidence="3" key="1">
    <citation type="submission" date="2025-08" db="UniProtKB">
        <authorList>
            <consortium name="RefSeq"/>
        </authorList>
    </citation>
    <scope>IDENTIFICATION</scope>
</reference>
<accession>A0ABM4BW21</accession>
<proteinExistence type="predicted"/>
<gene>
    <name evidence="3" type="primary">LOC136080542</name>
</gene>
<feature type="signal peptide" evidence="1">
    <location>
        <begin position="1"/>
        <end position="18"/>
    </location>
</feature>
<evidence type="ECO:0000313" key="2">
    <source>
        <dbReference type="Proteomes" id="UP001652625"/>
    </source>
</evidence>
<keyword evidence="2" id="KW-1185">Reference proteome</keyword>
<dbReference type="RefSeq" id="XP_065653416.1">
    <property type="nucleotide sequence ID" value="XM_065797344.1"/>
</dbReference>
<keyword evidence="1" id="KW-0732">Signal</keyword>
<protein>
    <submittedName>
        <fullName evidence="3">Uncharacterized protein LOC136080542</fullName>
    </submittedName>
</protein>
<name>A0ABM4BW21_HYDVU</name>
<organism evidence="2 3">
    <name type="scientific">Hydra vulgaris</name>
    <name type="common">Hydra</name>
    <name type="synonym">Hydra attenuata</name>
    <dbReference type="NCBI Taxonomy" id="6087"/>
    <lineage>
        <taxon>Eukaryota</taxon>
        <taxon>Metazoa</taxon>
        <taxon>Cnidaria</taxon>
        <taxon>Hydrozoa</taxon>
        <taxon>Hydroidolina</taxon>
        <taxon>Anthoathecata</taxon>
        <taxon>Aplanulata</taxon>
        <taxon>Hydridae</taxon>
        <taxon>Hydra</taxon>
    </lineage>
</organism>
<feature type="chain" id="PRO_5046136696" evidence="1">
    <location>
        <begin position="19"/>
        <end position="88"/>
    </location>
</feature>
<evidence type="ECO:0000256" key="1">
    <source>
        <dbReference type="SAM" id="SignalP"/>
    </source>
</evidence>
<dbReference type="GeneID" id="136080542"/>
<evidence type="ECO:0000313" key="3">
    <source>
        <dbReference type="RefSeq" id="XP_065653416.1"/>
    </source>
</evidence>
<dbReference type="Proteomes" id="UP001652625">
    <property type="component" value="Chromosome 05"/>
</dbReference>